<protein>
    <submittedName>
        <fullName evidence="1">Uncharacterized protein</fullName>
    </submittedName>
</protein>
<proteinExistence type="predicted"/>
<evidence type="ECO:0000313" key="1">
    <source>
        <dbReference type="EMBL" id="CAB4137707.1"/>
    </source>
</evidence>
<sequence>MILFLKAHISAYTKGDGTFVAAHEDSRAPAKQEEPATVANIVDRVVAMATGAGLRVKVDGSRLSASTYVKIDAGGSVWWGKAKRRAWKAATGLDPAFSLGTWTVRVSDHHDYGGGSVVGASLRVDLPNMGERLRAVEAAIKMLAEDAAPPAESTEGRNP</sequence>
<accession>A0A6J5LXC4</accession>
<organism evidence="1">
    <name type="scientific">uncultured Caudovirales phage</name>
    <dbReference type="NCBI Taxonomy" id="2100421"/>
    <lineage>
        <taxon>Viruses</taxon>
        <taxon>Duplodnaviria</taxon>
        <taxon>Heunggongvirae</taxon>
        <taxon>Uroviricota</taxon>
        <taxon>Caudoviricetes</taxon>
        <taxon>Peduoviridae</taxon>
        <taxon>Maltschvirus</taxon>
        <taxon>Maltschvirus maltsch</taxon>
    </lineage>
</organism>
<dbReference type="EMBL" id="LR796340">
    <property type="protein sequence ID" value="CAB4137707.1"/>
    <property type="molecule type" value="Genomic_DNA"/>
</dbReference>
<reference evidence="1" key="1">
    <citation type="submission" date="2020-04" db="EMBL/GenBank/DDBJ databases">
        <authorList>
            <person name="Chiriac C."/>
            <person name="Salcher M."/>
            <person name="Ghai R."/>
            <person name="Kavagutti S V."/>
        </authorList>
    </citation>
    <scope>NUCLEOTIDE SEQUENCE</scope>
</reference>
<name>A0A6J5LXC4_9CAUD</name>
<gene>
    <name evidence="1" type="ORF">UFOVP326_57</name>
</gene>